<dbReference type="InterPro" id="IPR006016">
    <property type="entry name" value="UspA"/>
</dbReference>
<sequence>MNQPKIVVGINGSIASQAALRWAAAEGALRGARVEAVYAWEWTSGLHAYYAPLSKRTSREDERRAAMDVAERAVRELGGGDVAPVVVEGPPAQVLLRATDDAELLVLGTREAEGEPYPVINPVVSACLLRAHCPVVVVLPGMTHGRPLEGAFAGSRA</sequence>
<dbReference type="RefSeq" id="WP_210155389.1">
    <property type="nucleotide sequence ID" value="NZ_JAFCNB010000004.1"/>
</dbReference>
<feature type="domain" description="UspA" evidence="2">
    <location>
        <begin position="5"/>
        <end position="138"/>
    </location>
</feature>
<dbReference type="Gene3D" id="3.40.50.620">
    <property type="entry name" value="HUPs"/>
    <property type="match status" value="1"/>
</dbReference>
<dbReference type="InterPro" id="IPR006015">
    <property type="entry name" value="Universal_stress_UspA"/>
</dbReference>
<comment type="similarity">
    <text evidence="1">Belongs to the universal stress protein A family.</text>
</comment>
<dbReference type="InterPro" id="IPR014729">
    <property type="entry name" value="Rossmann-like_a/b/a_fold"/>
</dbReference>
<dbReference type="PRINTS" id="PR01438">
    <property type="entry name" value="UNVRSLSTRESS"/>
</dbReference>
<dbReference type="PANTHER" id="PTHR46553">
    <property type="entry name" value="ADENINE NUCLEOTIDE ALPHA HYDROLASES-LIKE SUPERFAMILY PROTEIN"/>
    <property type="match status" value="1"/>
</dbReference>
<evidence type="ECO:0000313" key="3">
    <source>
        <dbReference type="EMBL" id="MBP2704089.1"/>
    </source>
</evidence>
<proteinExistence type="inferred from homology"/>
<dbReference type="AlphaFoldDB" id="A0A940WEE9"/>
<accession>A0A940WEE9</accession>
<dbReference type="Pfam" id="PF00582">
    <property type="entry name" value="Usp"/>
    <property type="match status" value="1"/>
</dbReference>
<reference evidence="3" key="1">
    <citation type="submission" date="2021-02" db="EMBL/GenBank/DDBJ databases">
        <title>Draft genome sequence of Microbispora sp. RL4-1S isolated from rice leaves in Thailand.</title>
        <authorList>
            <person name="Muangham S."/>
            <person name="Duangmal K."/>
        </authorList>
    </citation>
    <scope>NUCLEOTIDE SEQUENCE</scope>
    <source>
        <strain evidence="3">RL4-1S</strain>
    </source>
</reference>
<evidence type="ECO:0000259" key="2">
    <source>
        <dbReference type="Pfam" id="PF00582"/>
    </source>
</evidence>
<comment type="caution">
    <text evidence="3">The sequence shown here is derived from an EMBL/GenBank/DDBJ whole genome shotgun (WGS) entry which is preliminary data.</text>
</comment>
<protein>
    <submittedName>
        <fullName evidence="3">Universal stress protein</fullName>
    </submittedName>
</protein>
<keyword evidence="4" id="KW-1185">Reference proteome</keyword>
<gene>
    <name evidence="3" type="ORF">JOL79_09735</name>
</gene>
<dbReference type="PANTHER" id="PTHR46553:SF3">
    <property type="entry name" value="ADENINE NUCLEOTIDE ALPHA HYDROLASES-LIKE SUPERFAMILY PROTEIN"/>
    <property type="match status" value="1"/>
</dbReference>
<organism evidence="3 4">
    <name type="scientific">Microbispora oryzae</name>
    <dbReference type="NCBI Taxonomy" id="2806554"/>
    <lineage>
        <taxon>Bacteria</taxon>
        <taxon>Bacillati</taxon>
        <taxon>Actinomycetota</taxon>
        <taxon>Actinomycetes</taxon>
        <taxon>Streptosporangiales</taxon>
        <taxon>Streptosporangiaceae</taxon>
        <taxon>Microbispora</taxon>
    </lineage>
</organism>
<dbReference type="EMBL" id="JAFCNB010000004">
    <property type="protein sequence ID" value="MBP2704089.1"/>
    <property type="molecule type" value="Genomic_DNA"/>
</dbReference>
<dbReference type="Proteomes" id="UP000674234">
    <property type="component" value="Unassembled WGS sequence"/>
</dbReference>
<name>A0A940WEE9_9ACTN</name>
<dbReference type="SUPFAM" id="SSF52402">
    <property type="entry name" value="Adenine nucleotide alpha hydrolases-like"/>
    <property type="match status" value="1"/>
</dbReference>
<evidence type="ECO:0000313" key="4">
    <source>
        <dbReference type="Proteomes" id="UP000674234"/>
    </source>
</evidence>
<evidence type="ECO:0000256" key="1">
    <source>
        <dbReference type="ARBA" id="ARBA00008791"/>
    </source>
</evidence>